<evidence type="ECO:0000313" key="1">
    <source>
        <dbReference type="EMBL" id="GAA1949731.1"/>
    </source>
</evidence>
<proteinExistence type="predicted"/>
<sequence>MCSRRDDSVWDDTAVTTAGSASDLLGDSFADLSDVAESERQWIAPWCAERARGWRDRTEARTVVSGRTDLERRGMVLALIQLYAEVAQLMLEGRWAGSAIGFFGYEDPASRLLRALAGIRMGWTAPQARALAAYASKPGTTTGQGGCSLFAVAARALEQLNDSDLADSAQELVSLRNAADSTWGSAGETERIAAVQRLKQQVWRAGAGSRNRIGRRALDWRDEFGPAARLAVLRVVPEPEAAIALEVLGLFGTGSEPTRSWRTWVGEVGAAQVAEVARPLLSTVLTLEDNPAVINPSQYPILLGPESTITTRGAAWALTMAPEPDDVRLLHDVAVKCASKPTLGDPRPQRAAGLASSAIAALGRFQSAPASAVDALQNIHDNIRNTSVKKQAADAKATLTR</sequence>
<name>A0ABN2QEM5_9ACTN</name>
<gene>
    <name evidence="1" type="ORF">GCM10009798_06180</name>
</gene>
<accession>A0ABN2QEM5</accession>
<keyword evidence="2" id="KW-1185">Reference proteome</keyword>
<evidence type="ECO:0000313" key="2">
    <source>
        <dbReference type="Proteomes" id="UP001500571"/>
    </source>
</evidence>
<evidence type="ECO:0008006" key="3">
    <source>
        <dbReference type="Google" id="ProtNLM"/>
    </source>
</evidence>
<reference evidence="1 2" key="1">
    <citation type="journal article" date="2019" name="Int. J. Syst. Evol. Microbiol.">
        <title>The Global Catalogue of Microorganisms (GCM) 10K type strain sequencing project: providing services to taxonomists for standard genome sequencing and annotation.</title>
        <authorList>
            <consortium name="The Broad Institute Genomics Platform"/>
            <consortium name="The Broad Institute Genome Sequencing Center for Infectious Disease"/>
            <person name="Wu L."/>
            <person name="Ma J."/>
        </authorList>
    </citation>
    <scope>NUCLEOTIDE SEQUENCE [LARGE SCALE GENOMIC DNA]</scope>
    <source>
        <strain evidence="1 2">JCM 15309</strain>
    </source>
</reference>
<comment type="caution">
    <text evidence="1">The sequence shown here is derived from an EMBL/GenBank/DDBJ whole genome shotgun (WGS) entry which is preliminary data.</text>
</comment>
<organism evidence="1 2">
    <name type="scientific">Nocardioides panacihumi</name>
    <dbReference type="NCBI Taxonomy" id="400774"/>
    <lineage>
        <taxon>Bacteria</taxon>
        <taxon>Bacillati</taxon>
        <taxon>Actinomycetota</taxon>
        <taxon>Actinomycetes</taxon>
        <taxon>Propionibacteriales</taxon>
        <taxon>Nocardioidaceae</taxon>
        <taxon>Nocardioides</taxon>
    </lineage>
</organism>
<dbReference type="Proteomes" id="UP001500571">
    <property type="component" value="Unassembled WGS sequence"/>
</dbReference>
<dbReference type="EMBL" id="BAAAPB010000001">
    <property type="protein sequence ID" value="GAA1949731.1"/>
    <property type="molecule type" value="Genomic_DNA"/>
</dbReference>
<protein>
    <recommendedName>
        <fullName evidence="3">DUF222 domain-containing protein</fullName>
    </recommendedName>
</protein>